<accession>A0A1V0URX9</accession>
<protein>
    <submittedName>
        <fullName evidence="2">Uncharacterized protein</fullName>
    </submittedName>
</protein>
<dbReference type="AlphaFoldDB" id="A0A1V0URX9"/>
<dbReference type="EMBL" id="CP020557">
    <property type="protein sequence ID" value="ARF67323.1"/>
    <property type="molecule type" value="Genomic_DNA"/>
</dbReference>
<dbReference type="EMBL" id="CP020557">
    <property type="protein sequence ID" value="ARF67871.1"/>
    <property type="molecule type" value="Genomic_DNA"/>
</dbReference>
<evidence type="ECO:0000313" key="2">
    <source>
        <dbReference type="EMBL" id="ARF67871.1"/>
    </source>
</evidence>
<evidence type="ECO:0000313" key="1">
    <source>
        <dbReference type="EMBL" id="ARF67323.1"/>
    </source>
</evidence>
<organism evidence="2 3">
    <name type="scientific">Paenibacillus larvae subsp. pulvifaciens</name>
    <dbReference type="NCBI Taxonomy" id="1477"/>
    <lineage>
        <taxon>Bacteria</taxon>
        <taxon>Bacillati</taxon>
        <taxon>Bacillota</taxon>
        <taxon>Bacilli</taxon>
        <taxon>Bacillales</taxon>
        <taxon>Paenibacillaceae</taxon>
        <taxon>Paenibacillus</taxon>
    </lineage>
</organism>
<dbReference type="RefSeq" id="WP_083039001.1">
    <property type="nucleotide sequence ID" value="NZ_CP020557.1"/>
</dbReference>
<reference evidence="2 3" key="1">
    <citation type="submission" date="2017-03" db="EMBL/GenBank/DDBJ databases">
        <title>Paenibacillus larvae genome sequencing.</title>
        <authorList>
            <person name="Dingman D.W."/>
        </authorList>
    </citation>
    <scope>NUCLEOTIDE SEQUENCE [LARGE SCALE GENOMIC DNA]</scope>
    <source>
        <strain evidence="2 3">SAG 10367</strain>
    </source>
</reference>
<gene>
    <name evidence="1" type="ORF">B7C51_04975</name>
    <name evidence="2" type="ORF">B7C51_08555</name>
</gene>
<dbReference type="Proteomes" id="UP000192727">
    <property type="component" value="Chromosome"/>
</dbReference>
<name>A0A1V0URX9_9BACL</name>
<evidence type="ECO:0000313" key="3">
    <source>
        <dbReference type="Proteomes" id="UP000192727"/>
    </source>
</evidence>
<sequence length="70" mass="8275">MRLFRITFFRHLQKTGETSYCYGADKDSAIKNWFEYNKDADWHFLYASEVTAEDGEVQFVKETNRVLGEA</sequence>
<proteinExistence type="predicted"/>